<reference evidence="2" key="1">
    <citation type="submission" date="2021-09" db="EMBL/GenBank/DDBJ databases">
        <authorList>
            <consortium name="AG Swart"/>
            <person name="Singh M."/>
            <person name="Singh A."/>
            <person name="Seah K."/>
            <person name="Emmerich C."/>
        </authorList>
    </citation>
    <scope>NUCLEOTIDE SEQUENCE</scope>
    <source>
        <strain evidence="2">ATCC30299</strain>
    </source>
</reference>
<protein>
    <submittedName>
        <fullName evidence="2">Uncharacterized protein</fullName>
    </submittedName>
</protein>
<feature type="region of interest" description="Disordered" evidence="1">
    <location>
        <begin position="1"/>
        <end position="37"/>
    </location>
</feature>
<sequence>MGCTANIKGHNCSGDEETSEEKNNNPPDLPKADLSLSLPANGKSFKIRVYGPTTNGLINEPTVETING</sequence>
<keyword evidence="3" id="KW-1185">Reference proteome</keyword>
<dbReference type="EMBL" id="CAJZBQ010000014">
    <property type="protein sequence ID" value="CAG9315922.1"/>
    <property type="molecule type" value="Genomic_DNA"/>
</dbReference>
<accession>A0AAU9IRT6</accession>
<evidence type="ECO:0000256" key="1">
    <source>
        <dbReference type="SAM" id="MobiDB-lite"/>
    </source>
</evidence>
<dbReference type="AlphaFoldDB" id="A0AAU9IRT6"/>
<dbReference type="Proteomes" id="UP001162131">
    <property type="component" value="Unassembled WGS sequence"/>
</dbReference>
<evidence type="ECO:0000313" key="2">
    <source>
        <dbReference type="EMBL" id="CAG9315922.1"/>
    </source>
</evidence>
<comment type="caution">
    <text evidence="2">The sequence shown here is derived from an EMBL/GenBank/DDBJ whole genome shotgun (WGS) entry which is preliminary data.</text>
</comment>
<evidence type="ECO:0000313" key="3">
    <source>
        <dbReference type="Proteomes" id="UP001162131"/>
    </source>
</evidence>
<name>A0AAU9IRT6_9CILI</name>
<gene>
    <name evidence="2" type="ORF">BSTOLATCC_MIC14666</name>
</gene>
<proteinExistence type="predicted"/>
<organism evidence="2 3">
    <name type="scientific">Blepharisma stoltei</name>
    <dbReference type="NCBI Taxonomy" id="1481888"/>
    <lineage>
        <taxon>Eukaryota</taxon>
        <taxon>Sar</taxon>
        <taxon>Alveolata</taxon>
        <taxon>Ciliophora</taxon>
        <taxon>Postciliodesmatophora</taxon>
        <taxon>Heterotrichea</taxon>
        <taxon>Heterotrichida</taxon>
        <taxon>Blepharismidae</taxon>
        <taxon>Blepharisma</taxon>
    </lineage>
</organism>